<keyword evidence="7" id="KW-0594">Phospholipid biosynthesis</keyword>
<dbReference type="InterPro" id="IPR050187">
    <property type="entry name" value="Lipid_Phosphate_FormReg"/>
</dbReference>
<dbReference type="NCBIfam" id="NF008882">
    <property type="entry name" value="PRK11914.1"/>
    <property type="match status" value="1"/>
</dbReference>
<comment type="cofactor">
    <cofactor evidence="1">
        <name>Mg(2+)</name>
        <dbReference type="ChEBI" id="CHEBI:18420"/>
    </cofactor>
</comment>
<dbReference type="STRING" id="662755.CRES_1993"/>
<keyword evidence="7" id="KW-0444">Lipid biosynthesis</keyword>
<dbReference type="PROSITE" id="PS50146">
    <property type="entry name" value="DAGK"/>
    <property type="match status" value="1"/>
</dbReference>
<organism evidence="10 11">
    <name type="scientific">Corynebacterium resistens (strain DSM 45100 / JCM 12819 / GTC 2026 / SICGH 158)</name>
    <dbReference type="NCBI Taxonomy" id="662755"/>
    <lineage>
        <taxon>Bacteria</taxon>
        <taxon>Bacillati</taxon>
        <taxon>Actinomycetota</taxon>
        <taxon>Actinomycetes</taxon>
        <taxon>Mycobacteriales</taxon>
        <taxon>Corynebacteriaceae</taxon>
        <taxon>Corynebacterium</taxon>
    </lineage>
</organism>
<dbReference type="Pfam" id="PF00781">
    <property type="entry name" value="DAGK_cat"/>
    <property type="match status" value="1"/>
</dbReference>
<dbReference type="Pfam" id="PF19279">
    <property type="entry name" value="YegS_C"/>
    <property type="match status" value="1"/>
</dbReference>
<evidence type="ECO:0000256" key="4">
    <source>
        <dbReference type="ARBA" id="ARBA00022741"/>
    </source>
</evidence>
<dbReference type="Proteomes" id="UP000000492">
    <property type="component" value="Chromosome"/>
</dbReference>
<dbReference type="InterPro" id="IPR017438">
    <property type="entry name" value="ATP-NAD_kinase_N"/>
</dbReference>
<evidence type="ECO:0000259" key="9">
    <source>
        <dbReference type="PROSITE" id="PS50146"/>
    </source>
</evidence>
<dbReference type="InterPro" id="IPR016064">
    <property type="entry name" value="NAD/diacylglycerol_kinase_sf"/>
</dbReference>
<dbReference type="EMBL" id="CP002857">
    <property type="protein sequence ID" value="AEI10346.1"/>
    <property type="molecule type" value="Genomic_DNA"/>
</dbReference>
<proteinExistence type="inferred from homology"/>
<keyword evidence="8" id="KW-1208">Phospholipid metabolism</keyword>
<evidence type="ECO:0000256" key="7">
    <source>
        <dbReference type="ARBA" id="ARBA00023209"/>
    </source>
</evidence>
<keyword evidence="5 10" id="KW-0418">Kinase</keyword>
<keyword evidence="4" id="KW-0547">Nucleotide-binding</keyword>
<accession>F8E374</accession>
<feature type="domain" description="DAGKc" evidence="9">
    <location>
        <begin position="32"/>
        <end position="163"/>
    </location>
</feature>
<keyword evidence="6" id="KW-0067">ATP-binding</keyword>
<evidence type="ECO:0000256" key="8">
    <source>
        <dbReference type="ARBA" id="ARBA00023264"/>
    </source>
</evidence>
<evidence type="ECO:0000256" key="1">
    <source>
        <dbReference type="ARBA" id="ARBA00001946"/>
    </source>
</evidence>
<dbReference type="RefSeq" id="WP_013889328.1">
    <property type="nucleotide sequence ID" value="NC_015673.1"/>
</dbReference>
<dbReference type="GO" id="GO:0004143">
    <property type="term" value="F:ATP-dependent diacylglycerol kinase activity"/>
    <property type="evidence" value="ECO:0007669"/>
    <property type="project" value="TreeGrafter"/>
</dbReference>
<keyword evidence="3" id="KW-0808">Transferase</keyword>
<dbReference type="KEGG" id="crd:CRES_1993"/>
<dbReference type="PANTHER" id="PTHR12358">
    <property type="entry name" value="SPHINGOSINE KINASE"/>
    <property type="match status" value="1"/>
</dbReference>
<dbReference type="AlphaFoldDB" id="F8E374"/>
<evidence type="ECO:0000313" key="11">
    <source>
        <dbReference type="Proteomes" id="UP000000492"/>
    </source>
</evidence>
<dbReference type="HOGENOM" id="CLU_045532_0_1_11"/>
<evidence type="ECO:0000313" key="10">
    <source>
        <dbReference type="EMBL" id="AEI10346.1"/>
    </source>
</evidence>
<keyword evidence="7" id="KW-0443">Lipid metabolism</keyword>
<reference evidence="10 11" key="1">
    <citation type="journal article" date="2012" name="BMC Genomics">
        <title>Complete genome sequence, lifestyle, and multi-drug resistance of the human pathogen Corynebacterium resistens DSM 45100 isolated from blood samples of a leukemia patient.</title>
        <authorList>
            <person name="Schroder J."/>
            <person name="Maus I."/>
            <person name="Meyer K."/>
            <person name="Wordemann S."/>
            <person name="Blom J."/>
            <person name="Jaenicke S."/>
            <person name="Schneider J."/>
            <person name="Trost E."/>
            <person name="Tauch A."/>
        </authorList>
    </citation>
    <scope>NUCLEOTIDE SEQUENCE [LARGE SCALE GENOMIC DNA]</scope>
    <source>
        <strain evidence="11">DSM 45100 / JCM 12819 / CCUG 50093 / GTC 2026 / SICGH 158</strain>
    </source>
</reference>
<dbReference type="PANTHER" id="PTHR12358:SF106">
    <property type="entry name" value="LIPID KINASE YEGS"/>
    <property type="match status" value="1"/>
</dbReference>
<keyword evidence="11" id="KW-1185">Reference proteome</keyword>
<protein>
    <submittedName>
        <fullName evidence="10">Diacylglycerol kinase</fullName>
    </submittedName>
</protein>
<gene>
    <name evidence="10" type="ordered locus">CRES_1993</name>
</gene>
<dbReference type="InterPro" id="IPR001206">
    <property type="entry name" value="Diacylglycerol_kinase_cat_dom"/>
</dbReference>
<dbReference type="InterPro" id="IPR045540">
    <property type="entry name" value="YegS/DAGK_C"/>
</dbReference>
<name>F8E374_CORRG</name>
<evidence type="ECO:0000256" key="5">
    <source>
        <dbReference type="ARBA" id="ARBA00022777"/>
    </source>
</evidence>
<dbReference type="eggNOG" id="COG1597">
    <property type="taxonomic scope" value="Bacteria"/>
</dbReference>
<evidence type="ECO:0000256" key="3">
    <source>
        <dbReference type="ARBA" id="ARBA00022679"/>
    </source>
</evidence>
<sequence length="348" mass="37487">MHFVFLNGIAIRNEHNLSTIHHSHGAFEVGTAKIKRVALLTNPAAGKGSASNAAQKAKQRLNQLGVDVVSIQGSSPESSRELAAAMVADERIDALVVAGGDGLIALALQEQAQSGKPLGIIPAGTGNDHAREYSIPTDPVNAAEVIADGFWTTSDLGIMRSYPHSTDITQRELGDPLSTYWFGTIACAGFDSLVSDRTNQITWPKGRNRYNLAIVLEFLNFHSIPTTLVLDAGEESQRVITTQATLCAMGVTRSYGGGMYICPDADHHDGLLDITVMGRLSRTKAALKFRKIFTGDIRGEEGLDMYRTKRARITMPNINGYADGDKFAPLPMEVEAIPGAGKFLVPRP</sequence>
<dbReference type="Gene3D" id="2.60.200.40">
    <property type="match status" value="1"/>
</dbReference>
<dbReference type="GO" id="GO:0008654">
    <property type="term" value="P:phospholipid biosynthetic process"/>
    <property type="evidence" value="ECO:0007669"/>
    <property type="project" value="UniProtKB-KW"/>
</dbReference>
<dbReference type="Gene3D" id="3.40.50.10330">
    <property type="entry name" value="Probable inorganic polyphosphate/atp-NAD kinase, domain 1"/>
    <property type="match status" value="1"/>
</dbReference>
<dbReference type="GO" id="GO:0005886">
    <property type="term" value="C:plasma membrane"/>
    <property type="evidence" value="ECO:0007669"/>
    <property type="project" value="TreeGrafter"/>
</dbReference>
<evidence type="ECO:0000256" key="6">
    <source>
        <dbReference type="ARBA" id="ARBA00022840"/>
    </source>
</evidence>
<comment type="similarity">
    <text evidence="2">Belongs to the diacylglycerol/lipid kinase family.</text>
</comment>
<dbReference type="OrthoDB" id="142078at2"/>
<dbReference type="SMART" id="SM00046">
    <property type="entry name" value="DAGKc"/>
    <property type="match status" value="1"/>
</dbReference>
<dbReference type="GO" id="GO:0005524">
    <property type="term" value="F:ATP binding"/>
    <property type="evidence" value="ECO:0007669"/>
    <property type="project" value="UniProtKB-KW"/>
</dbReference>
<dbReference type="SUPFAM" id="SSF111331">
    <property type="entry name" value="NAD kinase/diacylglycerol kinase-like"/>
    <property type="match status" value="1"/>
</dbReference>
<evidence type="ECO:0000256" key="2">
    <source>
        <dbReference type="ARBA" id="ARBA00005983"/>
    </source>
</evidence>